<dbReference type="SUPFAM" id="SSF64496">
    <property type="entry name" value="DNA-binding domain of intron-encoded endonucleases"/>
    <property type="match status" value="1"/>
</dbReference>
<keyword evidence="3" id="KW-0378">Hydrolase</keyword>
<dbReference type="Pfam" id="PF22083">
    <property type="entry name" value="I-HmuI_NUMOD-like"/>
    <property type="match status" value="1"/>
</dbReference>
<sequence>MSETEIWKDIKGYEGLYQLSNLGRVKSLDKISNNGHHLKKKMLKPIEDEYGYMHVILYKKNTKKIFRTHRLVAQEFISNPLSLPQINHKDERKSNNCVSNLEWVTVKQNMNYGTRNKRAISNTCKPVVAIDKFGKKRTFKSIKQAAEVIGTASHNISATLHGHQQTSGGYSFQYENHISNSH</sequence>
<gene>
    <name evidence="3" type="ORF">EVC35_00855</name>
</gene>
<organism evidence="3 4">
    <name type="scientific">Oenococcus sicerae</name>
    <dbReference type="NCBI Taxonomy" id="2203724"/>
    <lineage>
        <taxon>Bacteria</taxon>
        <taxon>Bacillati</taxon>
        <taxon>Bacillota</taxon>
        <taxon>Bacilli</taxon>
        <taxon>Lactobacillales</taxon>
        <taxon>Lactobacillaceae</taxon>
        <taxon>Oenococcus</taxon>
    </lineage>
</organism>
<evidence type="ECO:0000259" key="2">
    <source>
        <dbReference type="Pfam" id="PF22083"/>
    </source>
</evidence>
<keyword evidence="3" id="KW-0540">Nuclease</keyword>
<protein>
    <submittedName>
        <fullName evidence="3">Endonuclease</fullName>
    </submittedName>
</protein>
<feature type="domain" description="DNA endonuclease I-HmuI-like NUMOD-like" evidence="2">
    <location>
        <begin position="128"/>
        <end position="172"/>
    </location>
</feature>
<name>A0AAJ1VPY8_9LACO</name>
<dbReference type="Gene3D" id="1.10.10.10">
    <property type="entry name" value="Winged helix-like DNA-binding domain superfamily/Winged helix DNA-binding domain"/>
    <property type="match status" value="1"/>
</dbReference>
<dbReference type="EMBL" id="SDWY01000001">
    <property type="protein sequence ID" value="MDN6899557.1"/>
    <property type="molecule type" value="Genomic_DNA"/>
</dbReference>
<evidence type="ECO:0000259" key="1">
    <source>
        <dbReference type="Pfam" id="PF07463"/>
    </source>
</evidence>
<dbReference type="GO" id="GO:0004519">
    <property type="term" value="F:endonuclease activity"/>
    <property type="evidence" value="ECO:0007669"/>
    <property type="project" value="UniProtKB-KW"/>
</dbReference>
<comment type="caution">
    <text evidence="3">The sequence shown here is derived from an EMBL/GenBank/DDBJ whole genome shotgun (WGS) entry which is preliminary data.</text>
</comment>
<proteinExistence type="predicted"/>
<dbReference type="Pfam" id="PF07463">
    <property type="entry name" value="NUMOD4"/>
    <property type="match status" value="1"/>
</dbReference>
<dbReference type="Proteomes" id="UP001167919">
    <property type="component" value="Unassembled WGS sequence"/>
</dbReference>
<dbReference type="InterPro" id="IPR036388">
    <property type="entry name" value="WH-like_DNA-bd_sf"/>
</dbReference>
<evidence type="ECO:0000313" key="4">
    <source>
        <dbReference type="Proteomes" id="UP001167919"/>
    </source>
</evidence>
<dbReference type="InterPro" id="IPR044925">
    <property type="entry name" value="His-Me_finger_sf"/>
</dbReference>
<dbReference type="InterPro" id="IPR054307">
    <property type="entry name" value="I-HmuI_NUMOD-like"/>
</dbReference>
<dbReference type="GO" id="GO:0016788">
    <property type="term" value="F:hydrolase activity, acting on ester bonds"/>
    <property type="evidence" value="ECO:0007669"/>
    <property type="project" value="InterPro"/>
</dbReference>
<reference evidence="3" key="1">
    <citation type="submission" date="2019-01" db="EMBL/GenBank/DDBJ databases">
        <title>Oenococcus sicerae UCMA17102.</title>
        <authorList>
            <person name="Cousin F.J."/>
            <person name="Le Guellec R."/>
            <person name="Cretenet M."/>
        </authorList>
    </citation>
    <scope>NUCLEOTIDE SEQUENCE</scope>
    <source>
        <strain evidence="3">UCMA17102</strain>
    </source>
</reference>
<keyword evidence="3" id="KW-0255">Endonuclease</keyword>
<evidence type="ECO:0000313" key="3">
    <source>
        <dbReference type="EMBL" id="MDN6899557.1"/>
    </source>
</evidence>
<dbReference type="RefSeq" id="WP_301710853.1">
    <property type="nucleotide sequence ID" value="NZ_SDWY01000001.1"/>
</dbReference>
<feature type="domain" description="NUMOD4" evidence="1">
    <location>
        <begin position="5"/>
        <end position="58"/>
    </location>
</feature>
<dbReference type="AlphaFoldDB" id="A0AAJ1VPY8"/>
<dbReference type="InterPro" id="IPR010902">
    <property type="entry name" value="NUMOD4"/>
</dbReference>
<dbReference type="SUPFAM" id="SSF54060">
    <property type="entry name" value="His-Me finger endonucleases"/>
    <property type="match status" value="1"/>
</dbReference>
<dbReference type="Gene3D" id="3.90.75.20">
    <property type="match status" value="1"/>
</dbReference>
<accession>A0AAJ1VPY8</accession>